<dbReference type="Pfam" id="PF22493">
    <property type="entry name" value="PUF_NOP9"/>
    <property type="match status" value="2"/>
</dbReference>
<dbReference type="InterPro" id="IPR040000">
    <property type="entry name" value="NOP9"/>
</dbReference>
<evidence type="ECO:0000256" key="4">
    <source>
        <dbReference type="PROSITE-ProRule" id="PRU00317"/>
    </source>
</evidence>
<dbReference type="GO" id="GO:0030686">
    <property type="term" value="C:90S preribosome"/>
    <property type="evidence" value="ECO:0007669"/>
    <property type="project" value="TreeGrafter"/>
</dbReference>
<dbReference type="GO" id="GO:0003723">
    <property type="term" value="F:RNA binding"/>
    <property type="evidence" value="ECO:0007669"/>
    <property type="project" value="UniProtKB-KW"/>
</dbReference>
<dbReference type="PROSITE" id="PS50302">
    <property type="entry name" value="PUM"/>
    <property type="match status" value="2"/>
</dbReference>
<dbReference type="GO" id="GO:0000447">
    <property type="term" value="P:endonucleolytic cleavage in ITS1 to separate SSU-rRNA from 5.8S rRNA and LSU-rRNA from tricistronic rRNA transcript (SSU-rRNA, 5.8S rRNA, LSU-rRNA)"/>
    <property type="evidence" value="ECO:0007669"/>
    <property type="project" value="TreeGrafter"/>
</dbReference>
<dbReference type="PANTHER" id="PTHR13102">
    <property type="entry name" value="NUCLEOLAR PROTEIN 9"/>
    <property type="match status" value="1"/>
</dbReference>
<keyword evidence="3" id="KW-0694">RNA-binding</keyword>
<feature type="region of interest" description="Disordered" evidence="5">
    <location>
        <begin position="1"/>
        <end position="89"/>
    </location>
</feature>
<dbReference type="EMBL" id="CM017321">
    <property type="protein sequence ID" value="KAE7998970.1"/>
    <property type="molecule type" value="Genomic_DNA"/>
</dbReference>
<evidence type="ECO:0000256" key="1">
    <source>
        <dbReference type="ARBA" id="ARBA00022737"/>
    </source>
</evidence>
<keyword evidence="7" id="KW-1185">Reference proteome</keyword>
<evidence type="ECO:0000313" key="6">
    <source>
        <dbReference type="EMBL" id="KAE7998970.1"/>
    </source>
</evidence>
<dbReference type="GO" id="GO:0000472">
    <property type="term" value="P:endonucleolytic cleavage to generate mature 5'-end of SSU-rRNA from (SSU-rRNA, 5.8S rRNA, LSU-rRNA)"/>
    <property type="evidence" value="ECO:0007669"/>
    <property type="project" value="TreeGrafter"/>
</dbReference>
<feature type="compositionally biased region" description="Basic and acidic residues" evidence="5">
    <location>
        <begin position="42"/>
        <end position="53"/>
    </location>
</feature>
<dbReference type="GO" id="GO:0006417">
    <property type="term" value="P:regulation of translation"/>
    <property type="evidence" value="ECO:0007669"/>
    <property type="project" value="UniProtKB-KW"/>
</dbReference>
<gene>
    <name evidence="6" type="ORF">FH972_003459</name>
</gene>
<feature type="region of interest" description="Disordered" evidence="5">
    <location>
        <begin position="1009"/>
        <end position="1031"/>
    </location>
</feature>
<dbReference type="InterPro" id="IPR011989">
    <property type="entry name" value="ARM-like"/>
</dbReference>
<dbReference type="GO" id="GO:0005730">
    <property type="term" value="C:nucleolus"/>
    <property type="evidence" value="ECO:0007669"/>
    <property type="project" value="TreeGrafter"/>
</dbReference>
<dbReference type="Gene3D" id="1.25.10.10">
    <property type="entry name" value="Leucine-rich Repeat Variant"/>
    <property type="match status" value="3"/>
</dbReference>
<evidence type="ECO:0000313" key="7">
    <source>
        <dbReference type="Proteomes" id="UP000327013"/>
    </source>
</evidence>
<feature type="repeat" description="Pumilio" evidence="4">
    <location>
        <begin position="384"/>
        <end position="420"/>
    </location>
</feature>
<evidence type="ECO:0000256" key="3">
    <source>
        <dbReference type="ARBA" id="ARBA00022884"/>
    </source>
</evidence>
<dbReference type="PANTHER" id="PTHR13102:SF0">
    <property type="entry name" value="NUCLEOLAR PROTEIN 9"/>
    <property type="match status" value="1"/>
</dbReference>
<dbReference type="GO" id="GO:0030688">
    <property type="term" value="C:preribosome, small subunit precursor"/>
    <property type="evidence" value="ECO:0007669"/>
    <property type="project" value="TreeGrafter"/>
</dbReference>
<dbReference type="GO" id="GO:0000056">
    <property type="term" value="P:ribosomal small subunit export from nucleus"/>
    <property type="evidence" value="ECO:0007669"/>
    <property type="project" value="TreeGrafter"/>
</dbReference>
<feature type="region of interest" description="Disordered" evidence="5">
    <location>
        <begin position="1050"/>
        <end position="1123"/>
    </location>
</feature>
<dbReference type="AlphaFoldDB" id="A0A5N6QLF9"/>
<evidence type="ECO:0008006" key="8">
    <source>
        <dbReference type="Google" id="ProtNLM"/>
    </source>
</evidence>
<dbReference type="InterPro" id="IPR001313">
    <property type="entry name" value="Pumilio_RNA-bd_rpt"/>
</dbReference>
<reference evidence="6 7" key="1">
    <citation type="submission" date="2019-06" db="EMBL/GenBank/DDBJ databases">
        <title>A chromosomal-level reference genome of Carpinus fangiana (Coryloideae, Betulaceae).</title>
        <authorList>
            <person name="Yang X."/>
            <person name="Wang Z."/>
            <person name="Zhang L."/>
            <person name="Hao G."/>
            <person name="Liu J."/>
            <person name="Yang Y."/>
        </authorList>
    </citation>
    <scope>NUCLEOTIDE SEQUENCE [LARGE SCALE GENOMIC DNA]</scope>
    <source>
        <strain evidence="6">Cfa_2016G</strain>
        <tissue evidence="6">Leaf</tissue>
    </source>
</reference>
<dbReference type="Proteomes" id="UP000327013">
    <property type="component" value="Chromosome 1"/>
</dbReference>
<dbReference type="SMART" id="SM00025">
    <property type="entry name" value="Pumilio"/>
    <property type="match status" value="6"/>
</dbReference>
<dbReference type="GO" id="GO:0000480">
    <property type="term" value="P:endonucleolytic cleavage in 5'-ETS of tricistronic rRNA transcript (SSU-rRNA, 5.8S rRNA, LSU-rRNA)"/>
    <property type="evidence" value="ECO:0007669"/>
    <property type="project" value="TreeGrafter"/>
</dbReference>
<keyword evidence="2" id="KW-0810">Translation regulation</keyword>
<proteinExistence type="predicted"/>
<feature type="repeat" description="Pumilio" evidence="4">
    <location>
        <begin position="735"/>
        <end position="771"/>
    </location>
</feature>
<name>A0A5N6QLF9_9ROSI</name>
<feature type="compositionally biased region" description="Basic and acidic residues" evidence="5">
    <location>
        <begin position="1022"/>
        <end position="1031"/>
    </location>
</feature>
<dbReference type="InterPro" id="IPR016024">
    <property type="entry name" value="ARM-type_fold"/>
</dbReference>
<feature type="compositionally biased region" description="Polar residues" evidence="5">
    <location>
        <begin position="55"/>
        <end position="89"/>
    </location>
</feature>
<keyword evidence="1" id="KW-0677">Repeat</keyword>
<evidence type="ECO:0000256" key="2">
    <source>
        <dbReference type="ARBA" id="ARBA00022845"/>
    </source>
</evidence>
<dbReference type="OrthoDB" id="392571at2759"/>
<dbReference type="SUPFAM" id="SSF48371">
    <property type="entry name" value="ARM repeat"/>
    <property type="match status" value="2"/>
</dbReference>
<accession>A0A5N6QLF9</accession>
<organism evidence="6 7">
    <name type="scientific">Carpinus fangiana</name>
    <dbReference type="NCBI Taxonomy" id="176857"/>
    <lineage>
        <taxon>Eukaryota</taxon>
        <taxon>Viridiplantae</taxon>
        <taxon>Streptophyta</taxon>
        <taxon>Embryophyta</taxon>
        <taxon>Tracheophyta</taxon>
        <taxon>Spermatophyta</taxon>
        <taxon>Magnoliopsida</taxon>
        <taxon>eudicotyledons</taxon>
        <taxon>Gunneridae</taxon>
        <taxon>Pentapetalae</taxon>
        <taxon>rosids</taxon>
        <taxon>fabids</taxon>
        <taxon>Fagales</taxon>
        <taxon>Betulaceae</taxon>
        <taxon>Carpinus</taxon>
    </lineage>
</organism>
<sequence>MVSIGSKALPSRRPRTCGFVEDSLMGEEDVLSKRGKRKKGMNRKDTRERHGFDGDNSNKNVSGRMSDRSMTARKSSKYQSTSASQTTLVRKQVDPESAKYFLEITNLFESGEVDLEERSVICGNALEETRGKELELATDYIISHTLQTLLEGCDVDHLCRFLRSCANDFPFIAMDRSGSHVAETAIKSLAQHLQEDDVYSVVEETLTILCKVVVANAADLMSSCHGSHVLRSLLCLCKGATIDSSEFHVTNSSTVLAQRLNFKASRMEEDYSPYQLGFPDLLKFLVSGMIKFASKDIKTLQVDQFSSLVLQTALKLSVGNDEELLHAIPILLGCNKEDTGEGNFIEISAVRKVVYLMKESSFSHLMEVILEVAPEILYNEMFTKVFKNSLFQLSSHHCGNFVIQALISHAKRQDQMVLIWEELGPKFMDLLEMGRSGVIASLIAASQRLHSHEHECCQALAAAVSSADESPRYIVPRILFLDNYFCCQDKSNWSWPSGVKVPIMGSLILQAVFRYQSFRFCCFRPFAVVVRISETAIKSLAQHLQEDDVYSVVEETLTILCKVVVANAADLMSSCHGSHVLRSLLCLCKGATINSSEFHVTNSSTVLAQRLNFKASQMEEDYSPYQLGFPDLLKFLVSGMIKFASKDIKTLQVDQFSSLVLQTALKLSVGNDAELLHAIPILLGCNKEDIGEGNFIEISAVRKVVYLMKESSFSHLMEVILEVAPEILYNEMFTKVFKNSLFQLSSHHCGNFVIQALISHAKRQDQMVLIWEELGPKFMDLLEMGRSGVIASLIAASQRLHSHEHECCQALAAAVSSADESPRYIVPRILFLDNYFCCQDKSNWSWPSGVKVPIMGSLILQAVFRYQSEHIQSYITSITSMEADHVLEAAKDRGGAPVIEAFLSSNASAKLKRRLVMKLKGHFGELSMQSSGSFTVEKCFIAGNMSLREAIVSELVDVQSELSKTKQGPHLLRKLDVDRFATRPDQWRSNQASKQSAYKDFYDTFGSSEAKSSKNDGFLADTSKHSSRPKDLNEMRKEIDHHLSSSVPFLSMSGIKSKPKRADQHGGKYTKISVDDDSRKAKSTQFNKKKRSHGGSESAAAADQSFNKMERKRQRKDSQSNAY</sequence>
<protein>
    <recommendedName>
        <fullName evidence="8">PUM-HD domain-containing protein</fullName>
    </recommendedName>
</protein>
<evidence type="ECO:0000256" key="5">
    <source>
        <dbReference type="SAM" id="MobiDB-lite"/>
    </source>
</evidence>